<dbReference type="EMBL" id="JAFREP010000043">
    <property type="protein sequence ID" value="MBO1322811.1"/>
    <property type="molecule type" value="Genomic_DNA"/>
</dbReference>
<name>A0A8J7QKP5_9BACT</name>
<dbReference type="RefSeq" id="WP_207862782.1">
    <property type="nucleotide sequence ID" value="NZ_JAFREP010000043.1"/>
</dbReference>
<evidence type="ECO:0000313" key="1">
    <source>
        <dbReference type="EMBL" id="MBO1322811.1"/>
    </source>
</evidence>
<keyword evidence="2" id="KW-1185">Reference proteome</keyword>
<reference evidence="1" key="1">
    <citation type="submission" date="2021-03" db="EMBL/GenBank/DDBJ databases">
        <authorList>
            <person name="Wang G."/>
        </authorList>
    </citation>
    <scope>NUCLEOTIDE SEQUENCE</scope>
    <source>
        <strain evidence="1">KCTC 12899</strain>
    </source>
</reference>
<comment type="caution">
    <text evidence="1">The sequence shown here is derived from an EMBL/GenBank/DDBJ whole genome shotgun (WGS) entry which is preliminary data.</text>
</comment>
<proteinExistence type="predicted"/>
<organism evidence="1 2">
    <name type="scientific">Acanthopleuribacter pedis</name>
    <dbReference type="NCBI Taxonomy" id="442870"/>
    <lineage>
        <taxon>Bacteria</taxon>
        <taxon>Pseudomonadati</taxon>
        <taxon>Acidobacteriota</taxon>
        <taxon>Holophagae</taxon>
        <taxon>Acanthopleuribacterales</taxon>
        <taxon>Acanthopleuribacteraceae</taxon>
        <taxon>Acanthopleuribacter</taxon>
    </lineage>
</organism>
<gene>
    <name evidence="1" type="ORF">J3U88_30370</name>
</gene>
<evidence type="ECO:0000313" key="2">
    <source>
        <dbReference type="Proteomes" id="UP000664417"/>
    </source>
</evidence>
<accession>A0A8J7QKP5</accession>
<protein>
    <submittedName>
        <fullName evidence="1">Uncharacterized protein</fullName>
    </submittedName>
</protein>
<dbReference type="Proteomes" id="UP000664417">
    <property type="component" value="Unassembled WGS sequence"/>
</dbReference>
<dbReference type="AlphaFoldDB" id="A0A8J7QKP5"/>
<sequence length="45" mass="4972">MRTLLIVFLTTAPSSEPTPAATPNPAHSFLEARRKAMRKQFMGKA</sequence>